<keyword evidence="2 4" id="KW-0472">Membrane</keyword>
<dbReference type="Proteomes" id="UP000599578">
    <property type="component" value="Unassembled WGS sequence"/>
</dbReference>
<dbReference type="PANTHER" id="PTHR37482:SF1">
    <property type="entry name" value="OUTER MEMBRANE PROTEIN ASSEMBLY FACTOR BAME"/>
    <property type="match status" value="1"/>
</dbReference>
<keyword evidence="4" id="KW-0449">Lipoprotein</keyword>
<protein>
    <recommendedName>
        <fullName evidence="4">Outer membrane protein assembly factor BamE</fullName>
    </recommendedName>
</protein>
<dbReference type="GO" id="GO:1990063">
    <property type="term" value="C:Bam protein complex"/>
    <property type="evidence" value="ECO:0007669"/>
    <property type="project" value="TreeGrafter"/>
</dbReference>
<dbReference type="AlphaFoldDB" id="A0A917Z8X7"/>
<dbReference type="EMBL" id="BMLT01000002">
    <property type="protein sequence ID" value="GGO78504.1"/>
    <property type="molecule type" value="Genomic_DNA"/>
</dbReference>
<keyword evidence="4" id="KW-0564">Palmitate</keyword>
<dbReference type="RefSeq" id="WP_188859095.1">
    <property type="nucleotide sequence ID" value="NZ_BMLT01000002.1"/>
</dbReference>
<sequence length="109" mass="12229">MRKFLASIAVSLLITGCTFPGVHKIDIPQGNVVTQEMVDQLKPGMTRNQVRYIMGTPLVTDTFSPDRWDYIYSQQKGGEERTQKNLSLFFSDNSLQRISGDYRPGGAAQ</sequence>
<evidence type="ECO:0000256" key="4">
    <source>
        <dbReference type="HAMAP-Rule" id="MF_00925"/>
    </source>
</evidence>
<dbReference type="HAMAP" id="MF_00925">
    <property type="entry name" value="OM_assembly_BamE"/>
    <property type="match status" value="1"/>
</dbReference>
<dbReference type="Gene3D" id="3.30.1450.10">
    <property type="match status" value="1"/>
</dbReference>
<evidence type="ECO:0000256" key="1">
    <source>
        <dbReference type="ARBA" id="ARBA00022729"/>
    </source>
</evidence>
<comment type="function">
    <text evidence="4">Part of the outer membrane protein assembly complex, which is involved in assembly and insertion of beta-barrel proteins into the outer membrane.</text>
</comment>
<dbReference type="GO" id="GO:0051205">
    <property type="term" value="P:protein insertion into membrane"/>
    <property type="evidence" value="ECO:0007669"/>
    <property type="project" value="UniProtKB-UniRule"/>
</dbReference>
<dbReference type="PANTHER" id="PTHR37482">
    <property type="entry name" value="OUTER MEMBRANE PROTEIN ASSEMBLY FACTOR BAME"/>
    <property type="match status" value="1"/>
</dbReference>
<dbReference type="Pfam" id="PF04355">
    <property type="entry name" value="BamE"/>
    <property type="match status" value="1"/>
</dbReference>
<dbReference type="GO" id="GO:0030674">
    <property type="term" value="F:protein-macromolecule adaptor activity"/>
    <property type="evidence" value="ECO:0007669"/>
    <property type="project" value="TreeGrafter"/>
</dbReference>
<keyword evidence="3 4" id="KW-0998">Cell outer membrane</keyword>
<keyword evidence="1 4" id="KW-0732">Signal</keyword>
<dbReference type="InterPro" id="IPR026592">
    <property type="entry name" value="BamE"/>
</dbReference>
<proteinExistence type="inferred from homology"/>
<dbReference type="InterPro" id="IPR007450">
    <property type="entry name" value="BamE_dom"/>
</dbReference>
<dbReference type="PROSITE" id="PS51257">
    <property type="entry name" value="PROKAR_LIPOPROTEIN"/>
    <property type="match status" value="1"/>
</dbReference>
<feature type="domain" description="Outer membrane protein assembly factor BamE" evidence="5">
    <location>
        <begin position="30"/>
        <end position="99"/>
    </location>
</feature>
<accession>A0A917Z8X7</accession>
<keyword evidence="7" id="KW-1185">Reference proteome</keyword>
<evidence type="ECO:0000259" key="5">
    <source>
        <dbReference type="Pfam" id="PF04355"/>
    </source>
</evidence>
<comment type="similarity">
    <text evidence="4">Belongs to the BamE family.</text>
</comment>
<comment type="subunit">
    <text evidence="4">Part of the Bam complex.</text>
</comment>
<gene>
    <name evidence="4" type="primary">bamE</name>
    <name evidence="6" type="ORF">GCM10011348_10570</name>
</gene>
<reference evidence="6 7" key="1">
    <citation type="journal article" date="2014" name="Int. J. Syst. Evol. Microbiol.">
        <title>Complete genome sequence of Corynebacterium casei LMG S-19264T (=DSM 44701T), isolated from a smear-ripened cheese.</title>
        <authorList>
            <consortium name="US DOE Joint Genome Institute (JGI-PGF)"/>
            <person name="Walter F."/>
            <person name="Albersmeier A."/>
            <person name="Kalinowski J."/>
            <person name="Ruckert C."/>
        </authorList>
    </citation>
    <scope>NUCLEOTIDE SEQUENCE [LARGE SCALE GENOMIC DNA]</scope>
    <source>
        <strain evidence="6 7">CGMCC 1.7286</strain>
    </source>
</reference>
<evidence type="ECO:0000256" key="3">
    <source>
        <dbReference type="ARBA" id="ARBA00023237"/>
    </source>
</evidence>
<name>A0A917Z8X7_9GAMM</name>
<dbReference type="InterPro" id="IPR037873">
    <property type="entry name" value="BamE-like"/>
</dbReference>
<comment type="subcellular location">
    <subcellularLocation>
        <location evidence="4">Cell outer membrane</location>
        <topology evidence="4">Lipid-anchor</topology>
    </subcellularLocation>
</comment>
<dbReference type="GO" id="GO:0043165">
    <property type="term" value="P:Gram-negative-bacterium-type cell outer membrane assembly"/>
    <property type="evidence" value="ECO:0007669"/>
    <property type="project" value="UniProtKB-UniRule"/>
</dbReference>
<evidence type="ECO:0000313" key="7">
    <source>
        <dbReference type="Proteomes" id="UP000599578"/>
    </source>
</evidence>
<evidence type="ECO:0000256" key="2">
    <source>
        <dbReference type="ARBA" id="ARBA00023136"/>
    </source>
</evidence>
<comment type="caution">
    <text evidence="6">The sequence shown here is derived from an EMBL/GenBank/DDBJ whole genome shotgun (WGS) entry which is preliminary data.</text>
</comment>
<organism evidence="6 7">
    <name type="scientific">Marinobacterium nitratireducens</name>
    <dbReference type="NCBI Taxonomy" id="518897"/>
    <lineage>
        <taxon>Bacteria</taxon>
        <taxon>Pseudomonadati</taxon>
        <taxon>Pseudomonadota</taxon>
        <taxon>Gammaproteobacteria</taxon>
        <taxon>Oceanospirillales</taxon>
        <taxon>Oceanospirillaceae</taxon>
        <taxon>Marinobacterium</taxon>
    </lineage>
</organism>
<evidence type="ECO:0000313" key="6">
    <source>
        <dbReference type="EMBL" id="GGO78504.1"/>
    </source>
</evidence>